<dbReference type="RefSeq" id="WP_008488168.1">
    <property type="nucleotide sequence ID" value="NZ_AMRG01000005.1"/>
</dbReference>
<proteinExistence type="predicted"/>
<dbReference type="PROSITE" id="PS51257">
    <property type="entry name" value="PROKAR_LIPOPROTEIN"/>
    <property type="match status" value="1"/>
</dbReference>
<dbReference type="InterPro" id="IPR025711">
    <property type="entry name" value="PepSY"/>
</dbReference>
<dbReference type="AlphaFoldDB" id="K2JLQ7"/>
<dbReference type="OrthoDB" id="5625293at2"/>
<comment type="caution">
    <text evidence="3">The sequence shown here is derived from an EMBL/GenBank/DDBJ whole genome shotgun (WGS) entry which is preliminary data.</text>
</comment>
<evidence type="ECO:0000259" key="2">
    <source>
        <dbReference type="Pfam" id="PF13670"/>
    </source>
</evidence>
<dbReference type="eggNOG" id="COG5591">
    <property type="taxonomic scope" value="Bacteria"/>
</dbReference>
<feature type="signal peptide" evidence="1">
    <location>
        <begin position="1"/>
        <end position="20"/>
    </location>
</feature>
<feature type="domain" description="PepSY" evidence="2">
    <location>
        <begin position="15"/>
        <end position="99"/>
    </location>
</feature>
<dbReference type="EMBL" id="AMRG01000005">
    <property type="protein sequence ID" value="EKE84436.1"/>
    <property type="molecule type" value="Genomic_DNA"/>
</dbReference>
<sequence length="102" mass="11515">MFTRYLTAFSLTAMAALTLAACDGGSMMQSGQDSTQCTTQSQENWMEKEAFRERLEKDGYEINEFNVTDGDCYEISGYNAQQERVEIQFNPVDGSIIKQDVD</sequence>
<dbReference type="Proteomes" id="UP000014115">
    <property type="component" value="Unassembled WGS sequence"/>
</dbReference>
<accession>K2JLQ7</accession>
<keyword evidence="1" id="KW-0732">Signal</keyword>
<gene>
    <name evidence="3" type="ORF">A10D4_05192</name>
</gene>
<dbReference type="PATRIC" id="fig|740709.3.peg.1058"/>
<name>K2JLQ7_9GAMM</name>
<reference evidence="3 4" key="1">
    <citation type="journal article" date="2012" name="J. Bacteriol.">
        <title>Genome Sequence of Idiomarina xiamenensis Type Strain 10-D-4.</title>
        <authorList>
            <person name="Lai Q."/>
            <person name="Wang L."/>
            <person name="Wang W."/>
            <person name="Shao Z."/>
        </authorList>
    </citation>
    <scope>NUCLEOTIDE SEQUENCE [LARGE SCALE GENOMIC DNA]</scope>
    <source>
        <strain evidence="3 4">10-D-4</strain>
    </source>
</reference>
<evidence type="ECO:0000313" key="3">
    <source>
        <dbReference type="EMBL" id="EKE84436.1"/>
    </source>
</evidence>
<protein>
    <recommendedName>
        <fullName evidence="2">PepSY domain-containing protein</fullName>
    </recommendedName>
</protein>
<evidence type="ECO:0000313" key="4">
    <source>
        <dbReference type="Proteomes" id="UP000014115"/>
    </source>
</evidence>
<keyword evidence="4" id="KW-1185">Reference proteome</keyword>
<feature type="chain" id="PRO_5003859285" description="PepSY domain-containing protein" evidence="1">
    <location>
        <begin position="21"/>
        <end position="102"/>
    </location>
</feature>
<organism evidence="3 4">
    <name type="scientific">Idiomarina xiamenensis 10-D-4</name>
    <dbReference type="NCBI Taxonomy" id="740709"/>
    <lineage>
        <taxon>Bacteria</taxon>
        <taxon>Pseudomonadati</taxon>
        <taxon>Pseudomonadota</taxon>
        <taxon>Gammaproteobacteria</taxon>
        <taxon>Alteromonadales</taxon>
        <taxon>Idiomarinaceae</taxon>
        <taxon>Idiomarina</taxon>
    </lineage>
</organism>
<dbReference type="Pfam" id="PF13670">
    <property type="entry name" value="PepSY_2"/>
    <property type="match status" value="1"/>
</dbReference>
<evidence type="ECO:0000256" key="1">
    <source>
        <dbReference type="SAM" id="SignalP"/>
    </source>
</evidence>